<evidence type="ECO:0000313" key="3">
    <source>
        <dbReference type="EMBL" id="NIJ66909.1"/>
    </source>
</evidence>
<keyword evidence="1" id="KW-0732">Signal</keyword>
<keyword evidence="4" id="KW-1185">Reference proteome</keyword>
<dbReference type="RefSeq" id="WP_167301231.1">
    <property type="nucleotide sequence ID" value="NZ_JAASQV010000005.1"/>
</dbReference>
<reference evidence="3 4" key="1">
    <citation type="submission" date="2020-03" db="EMBL/GenBank/DDBJ databases">
        <title>Genomic Encyclopedia of Type Strains, Phase IV (KMG-IV): sequencing the most valuable type-strain genomes for metagenomic binning, comparative biology and taxonomic classification.</title>
        <authorList>
            <person name="Goeker M."/>
        </authorList>
    </citation>
    <scope>NUCLEOTIDE SEQUENCE [LARGE SCALE GENOMIC DNA]</scope>
    <source>
        <strain evidence="3 4">DSM 4733</strain>
    </source>
</reference>
<sequence>MRRAILAFAACAAVPSALAQALPAGTEVTAPGPLGNLAGTLLDPDPGAPLVLLVPGSGPTDRDGNNRYGVAGGPYRQLAEALARRGVATLRIDKRGMFGSAGAVADANRVTITDYAADVRAWVDAARKRTGRACIWLLGHSEGGLVVLAAAQRPAGICGVVLVSAAGRPLGTIMREQFRANPANAPLLAPLLALVDTLEAGKHADTAAMPAPLPSLFPDAVQDFLIDEFRHDPARLAARLAPPLLVTQGDRDVQIGVADAQALAGARPGAKLVIVPGMTHVLRMAAGEGRAASTATYSDGALPVAPALAEAIAGFVTAKR</sequence>
<dbReference type="SUPFAM" id="SSF53474">
    <property type="entry name" value="alpha/beta-Hydrolases"/>
    <property type="match status" value="1"/>
</dbReference>
<dbReference type="InterPro" id="IPR053145">
    <property type="entry name" value="AB_hydrolase_Est10"/>
</dbReference>
<feature type="signal peptide" evidence="1">
    <location>
        <begin position="1"/>
        <end position="19"/>
    </location>
</feature>
<proteinExistence type="predicted"/>
<dbReference type="GO" id="GO:0052689">
    <property type="term" value="F:carboxylic ester hydrolase activity"/>
    <property type="evidence" value="ECO:0007669"/>
    <property type="project" value="TreeGrafter"/>
</dbReference>
<dbReference type="PANTHER" id="PTHR43265">
    <property type="entry name" value="ESTERASE ESTD"/>
    <property type="match status" value="1"/>
</dbReference>
<evidence type="ECO:0000313" key="4">
    <source>
        <dbReference type="Proteomes" id="UP000564677"/>
    </source>
</evidence>
<dbReference type="InterPro" id="IPR022742">
    <property type="entry name" value="Hydrolase_4"/>
</dbReference>
<comment type="caution">
    <text evidence="3">The sequence shown here is derived from an EMBL/GenBank/DDBJ whole genome shotgun (WGS) entry which is preliminary data.</text>
</comment>
<accession>A0A7X5V2X9</accession>
<protein>
    <recommendedName>
        <fullName evidence="2">Serine aminopeptidase S33 domain-containing protein</fullName>
    </recommendedName>
</protein>
<feature type="chain" id="PRO_5031191153" description="Serine aminopeptidase S33 domain-containing protein" evidence="1">
    <location>
        <begin position="20"/>
        <end position="320"/>
    </location>
</feature>
<feature type="domain" description="Serine aminopeptidase S33" evidence="2">
    <location>
        <begin position="71"/>
        <end position="172"/>
    </location>
</feature>
<dbReference type="EMBL" id="JAASQV010000005">
    <property type="protein sequence ID" value="NIJ66909.1"/>
    <property type="molecule type" value="Genomic_DNA"/>
</dbReference>
<organism evidence="3 4">
    <name type="scientific">Sphingomonas leidyi</name>
    <dbReference type="NCBI Taxonomy" id="68569"/>
    <lineage>
        <taxon>Bacteria</taxon>
        <taxon>Pseudomonadati</taxon>
        <taxon>Pseudomonadota</taxon>
        <taxon>Alphaproteobacteria</taxon>
        <taxon>Sphingomonadales</taxon>
        <taxon>Sphingomonadaceae</taxon>
        <taxon>Sphingomonas</taxon>
    </lineage>
</organism>
<dbReference type="PANTHER" id="PTHR43265:SF1">
    <property type="entry name" value="ESTERASE ESTD"/>
    <property type="match status" value="1"/>
</dbReference>
<name>A0A7X5V2X9_9SPHN</name>
<dbReference type="InterPro" id="IPR029058">
    <property type="entry name" value="AB_hydrolase_fold"/>
</dbReference>
<dbReference type="Proteomes" id="UP000564677">
    <property type="component" value="Unassembled WGS sequence"/>
</dbReference>
<dbReference type="Pfam" id="PF12146">
    <property type="entry name" value="Hydrolase_4"/>
    <property type="match status" value="1"/>
</dbReference>
<dbReference type="Gene3D" id="3.40.50.1820">
    <property type="entry name" value="alpha/beta hydrolase"/>
    <property type="match status" value="1"/>
</dbReference>
<evidence type="ECO:0000259" key="2">
    <source>
        <dbReference type="Pfam" id="PF12146"/>
    </source>
</evidence>
<gene>
    <name evidence="3" type="ORF">FHR20_003887</name>
</gene>
<evidence type="ECO:0000256" key="1">
    <source>
        <dbReference type="SAM" id="SignalP"/>
    </source>
</evidence>
<dbReference type="AlphaFoldDB" id="A0A7X5V2X9"/>